<dbReference type="Pfam" id="PF02309">
    <property type="entry name" value="AUX_IAA"/>
    <property type="match status" value="1"/>
</dbReference>
<evidence type="ECO:0000313" key="10">
    <source>
        <dbReference type="EMBL" id="WJZ80406.1"/>
    </source>
</evidence>
<protein>
    <recommendedName>
        <fullName evidence="8">Auxin-responsive protein</fullName>
    </recommendedName>
</protein>
<evidence type="ECO:0000256" key="8">
    <source>
        <dbReference type="RuleBase" id="RU004549"/>
    </source>
</evidence>
<dbReference type="InterPro" id="IPR003311">
    <property type="entry name" value="AUX_IAA"/>
</dbReference>
<evidence type="ECO:0000313" key="11">
    <source>
        <dbReference type="Proteomes" id="UP001227230"/>
    </source>
</evidence>
<evidence type="ECO:0000256" key="5">
    <source>
        <dbReference type="ARBA" id="ARBA00023163"/>
    </source>
</evidence>
<evidence type="ECO:0000256" key="4">
    <source>
        <dbReference type="ARBA" id="ARBA00023015"/>
    </source>
</evidence>
<organism evidence="10 11">
    <name type="scientific">Vitis vinifera</name>
    <name type="common">Grape</name>
    <dbReference type="NCBI Taxonomy" id="29760"/>
    <lineage>
        <taxon>Eukaryota</taxon>
        <taxon>Viridiplantae</taxon>
        <taxon>Streptophyta</taxon>
        <taxon>Embryophyta</taxon>
        <taxon>Tracheophyta</taxon>
        <taxon>Spermatophyta</taxon>
        <taxon>Magnoliopsida</taxon>
        <taxon>eudicotyledons</taxon>
        <taxon>Gunneridae</taxon>
        <taxon>Pentapetalae</taxon>
        <taxon>rosids</taxon>
        <taxon>Vitales</taxon>
        <taxon>Vitaceae</taxon>
        <taxon>Viteae</taxon>
        <taxon>Vitis</taxon>
    </lineage>
</organism>
<proteinExistence type="inferred from homology"/>
<evidence type="ECO:0000256" key="6">
    <source>
        <dbReference type="ARBA" id="ARBA00023242"/>
    </source>
</evidence>
<dbReference type="InterPro" id="IPR053793">
    <property type="entry name" value="PB1-like"/>
</dbReference>
<evidence type="ECO:0000256" key="7">
    <source>
        <dbReference type="ARBA" id="ARBA00023294"/>
    </source>
</evidence>
<comment type="similarity">
    <text evidence="2 8">Belongs to the Aux/IAA family.</text>
</comment>
<comment type="subunit">
    <text evidence="8">Homodimers and heterodimers.</text>
</comment>
<dbReference type="Gene3D" id="3.10.20.90">
    <property type="entry name" value="Phosphatidylinositol 3-kinase Catalytic Subunit, Chain A, domain 1"/>
    <property type="match status" value="1"/>
</dbReference>
<dbReference type="EMBL" id="CP126648">
    <property type="protein sequence ID" value="WJZ80406.1"/>
    <property type="molecule type" value="Genomic_DNA"/>
</dbReference>
<reference evidence="10 11" key="1">
    <citation type="journal article" date="2023" name="Hortic Res">
        <title>The complete reference genome for grapevine (Vitis vinifera L.) genetics and breeding.</title>
        <authorList>
            <person name="Shi X."/>
            <person name="Cao S."/>
            <person name="Wang X."/>
            <person name="Huang S."/>
            <person name="Wang Y."/>
            <person name="Liu Z."/>
            <person name="Liu W."/>
            <person name="Leng X."/>
            <person name="Peng Y."/>
            <person name="Wang N."/>
            <person name="Wang Y."/>
            <person name="Ma Z."/>
            <person name="Xu X."/>
            <person name="Zhang F."/>
            <person name="Xue H."/>
            <person name="Zhong H."/>
            <person name="Wang Y."/>
            <person name="Zhang K."/>
            <person name="Velt A."/>
            <person name="Avia K."/>
            <person name="Holtgrawe D."/>
            <person name="Grimplet J."/>
            <person name="Matus J.T."/>
            <person name="Ware D."/>
            <person name="Wu X."/>
            <person name="Wang H."/>
            <person name="Liu C."/>
            <person name="Fang Y."/>
            <person name="Rustenholz C."/>
            <person name="Cheng Z."/>
            <person name="Xiao H."/>
            <person name="Zhou Y."/>
        </authorList>
    </citation>
    <scope>NUCLEOTIDE SEQUENCE [LARGE SCALE GENOMIC DNA]</scope>
    <source>
        <strain evidence="11">cv. Pinot noir / PN40024</strain>
        <tissue evidence="10">Leaf</tissue>
    </source>
</reference>
<dbReference type="PANTHER" id="PTHR31734:SF114">
    <property type="entry name" value="AUXIN-RESPONSIVE PROTEIN IAA32"/>
    <property type="match status" value="1"/>
</dbReference>
<comment type="subcellular location">
    <subcellularLocation>
        <location evidence="1 8">Nucleus</location>
    </subcellularLocation>
</comment>
<keyword evidence="5 8" id="KW-0804">Transcription</keyword>
<dbReference type="PROSITE" id="PS51745">
    <property type="entry name" value="PB1"/>
    <property type="match status" value="1"/>
</dbReference>
<evidence type="ECO:0000259" key="9">
    <source>
        <dbReference type="PROSITE" id="PS51745"/>
    </source>
</evidence>
<dbReference type="SUPFAM" id="SSF54277">
    <property type="entry name" value="CAD &amp; PB1 domains"/>
    <property type="match status" value="1"/>
</dbReference>
<keyword evidence="11" id="KW-1185">Reference proteome</keyword>
<evidence type="ECO:0000256" key="2">
    <source>
        <dbReference type="ARBA" id="ARBA00006728"/>
    </source>
</evidence>
<dbReference type="Proteomes" id="UP001227230">
    <property type="component" value="Chromosome 1"/>
</dbReference>
<keyword evidence="3 8" id="KW-0678">Repressor</keyword>
<evidence type="ECO:0000256" key="3">
    <source>
        <dbReference type="ARBA" id="ARBA00022491"/>
    </source>
</evidence>
<feature type="domain" description="PB1" evidence="9">
    <location>
        <begin position="99"/>
        <end position="187"/>
    </location>
</feature>
<name>A0ABY9BCC5_VITVI</name>
<evidence type="ECO:0000256" key="1">
    <source>
        <dbReference type="ARBA" id="ARBA00004123"/>
    </source>
</evidence>
<dbReference type="InterPro" id="IPR033389">
    <property type="entry name" value="AUX/IAA_dom"/>
</dbReference>
<sequence length="197" mass="22462">MDSHSQGFLWSPPSLHPVYYQTKEDDGIIDLGLSLRTLQPQVYHPTGHMGSLEGYGAYGEPVDWPQLEAQSRNSNSGCPKVIPEDCEEETEGVQSKERWAYVKVNMDGVVIGRKICVLDLAGYSSLALQLEDMFGRDSLSGLRLFQRESEFALFYKDREENWRTVGDVPWKEFVDSIKRLRIVRKNEAHFPSSLECT</sequence>
<keyword evidence="6 8" id="KW-0539">Nucleus</keyword>
<dbReference type="PANTHER" id="PTHR31734">
    <property type="entry name" value="AUXIN-RESPONSIVE PROTEIN IAA17"/>
    <property type="match status" value="1"/>
</dbReference>
<keyword evidence="7 8" id="KW-0927">Auxin signaling pathway</keyword>
<gene>
    <name evidence="10" type="ORF">VitviT2T_000329</name>
</gene>
<accession>A0ABY9BCC5</accession>
<comment type="function">
    <text evidence="8">Aux/IAA proteins are short-lived transcriptional factors that function as repressors of early auxin response genes at low auxin concentrations.</text>
</comment>
<keyword evidence="4 8" id="KW-0805">Transcription regulation</keyword>